<dbReference type="GO" id="GO:0008982">
    <property type="term" value="F:protein-N(PI)-phosphohistidine-sugar phosphotransferase activity"/>
    <property type="evidence" value="ECO:0007669"/>
    <property type="project" value="InterPro"/>
</dbReference>
<proteinExistence type="predicted"/>
<dbReference type="GO" id="GO:0009401">
    <property type="term" value="P:phosphoenolpyruvate-dependent sugar phosphotransferase system"/>
    <property type="evidence" value="ECO:0007669"/>
    <property type="project" value="InterPro"/>
</dbReference>
<evidence type="ECO:0000313" key="2">
    <source>
        <dbReference type="EMBL" id="AST57207.1"/>
    </source>
</evidence>
<evidence type="ECO:0000313" key="3">
    <source>
        <dbReference type="Proteomes" id="UP000214975"/>
    </source>
</evidence>
<name>A0A223HXV3_THETR</name>
<dbReference type="InterPro" id="IPR036665">
    <property type="entry name" value="PTS_IIA_glucitol/sorbitol_sf"/>
</dbReference>
<dbReference type="GO" id="GO:0016301">
    <property type="term" value="F:kinase activity"/>
    <property type="evidence" value="ECO:0007669"/>
    <property type="project" value="TreeGrafter"/>
</dbReference>
<organism evidence="2 3">
    <name type="scientific">Thermoanaerobacterium thermosaccharolyticum</name>
    <name type="common">Clostridium thermosaccharolyticum</name>
    <dbReference type="NCBI Taxonomy" id="1517"/>
    <lineage>
        <taxon>Bacteria</taxon>
        <taxon>Bacillati</taxon>
        <taxon>Bacillota</taxon>
        <taxon>Clostridia</taxon>
        <taxon>Thermoanaerobacterales</taxon>
        <taxon>Thermoanaerobacteraceae</taxon>
        <taxon>Thermoanaerobacterium</taxon>
    </lineage>
</organism>
<evidence type="ECO:0000256" key="1">
    <source>
        <dbReference type="PROSITE-ProRule" id="PRU00420"/>
    </source>
</evidence>
<dbReference type="SUPFAM" id="SSF141530">
    <property type="entry name" value="PTSIIA/GutA-like"/>
    <property type="match status" value="1"/>
</dbReference>
<dbReference type="RefSeq" id="WP_094397113.1">
    <property type="nucleotide sequence ID" value="NZ_CP016893.1"/>
</dbReference>
<dbReference type="Pfam" id="PF03829">
    <property type="entry name" value="PTSIIA_gutA"/>
    <property type="match status" value="1"/>
</dbReference>
<dbReference type="AlphaFoldDB" id="A0A223HXV3"/>
<dbReference type="EMBL" id="CP016893">
    <property type="protein sequence ID" value="AST57207.1"/>
    <property type="molecule type" value="Genomic_DNA"/>
</dbReference>
<dbReference type="Proteomes" id="UP000214975">
    <property type="component" value="Chromosome"/>
</dbReference>
<dbReference type="Gene3D" id="2.40.33.40">
    <property type="entry name" value="Phosphotransferase system, glucitol/sorbitol-specific IIA component"/>
    <property type="match status" value="1"/>
</dbReference>
<protein>
    <submittedName>
        <fullName evidence="2">PTS sorbitol transporter subunit IIA</fullName>
    </submittedName>
</protein>
<dbReference type="GO" id="GO:0005737">
    <property type="term" value="C:cytoplasm"/>
    <property type="evidence" value="ECO:0007669"/>
    <property type="project" value="InterPro"/>
</dbReference>
<gene>
    <name evidence="2" type="ORF">Thert_01101</name>
</gene>
<reference evidence="2 3" key="1">
    <citation type="submission" date="2016-08" db="EMBL/GenBank/DDBJ databases">
        <title>A novel genetic cassette of butanologenic Thermoanaerobacterium thermosaccharolyticum that directly convert cellulose to butanol.</title>
        <authorList>
            <person name="Li T."/>
            <person name="He J."/>
        </authorList>
    </citation>
    <scope>NUCLEOTIDE SEQUENCE [LARGE SCALE GENOMIC DNA]</scope>
    <source>
        <strain evidence="2 3">TG57</strain>
    </source>
</reference>
<dbReference type="InterPro" id="IPR004716">
    <property type="entry name" value="PTS_IIA_glucitol/sorbitol-sp"/>
</dbReference>
<dbReference type="PROSITE" id="PS51097">
    <property type="entry name" value="PTS_EIIA_TYPE_5"/>
    <property type="match status" value="1"/>
</dbReference>
<sequence>MEKVYETVVTKLGANVPDFYQEKMLILFKDNAPQELLDYCVLHNLNSLYDDIKEGDILKINEKEFKITAVGDLVNKNLRDLGHICIKFDGNKIAELPGSLYVEDRDIPNINIGDSIIVER</sequence>
<feature type="modified residue" description="Phosphohistidine; by HPr" evidence="1">
    <location>
        <position position="43"/>
    </location>
</feature>
<dbReference type="PANTHER" id="PTHR40398:SF1">
    <property type="entry name" value="PTS SYSTEM GLUCITOL_SORBITOL-SPECIFIC EIIA COMPONENT"/>
    <property type="match status" value="1"/>
</dbReference>
<accession>A0A223HXV3</accession>
<dbReference type="PANTHER" id="PTHR40398">
    <property type="entry name" value="PTS SYSTEM GLUCITOL/SORBITOL-SPECIFIC EIIA COMPONENT"/>
    <property type="match status" value="1"/>
</dbReference>